<keyword evidence="1" id="KW-0175">Coiled coil</keyword>
<dbReference type="PANTHER" id="PTHR11232:SF17">
    <property type="entry name" value="CAPON-LIKE PROTEIN"/>
    <property type="match status" value="1"/>
</dbReference>
<name>A0A1Y1KQ87_PHOPY</name>
<dbReference type="Gene3D" id="2.30.29.30">
    <property type="entry name" value="Pleckstrin-homology domain (PH domain)/Phosphotyrosine-binding domain (PTB)"/>
    <property type="match status" value="1"/>
</dbReference>
<dbReference type="InterPro" id="IPR051133">
    <property type="entry name" value="Adapter_Engulfment-Domain"/>
</dbReference>
<evidence type="ECO:0000313" key="3">
    <source>
        <dbReference type="EMBL" id="JAV63572.1"/>
    </source>
</evidence>
<feature type="compositionally biased region" description="Low complexity" evidence="2">
    <location>
        <begin position="624"/>
        <end position="637"/>
    </location>
</feature>
<accession>A0A1Y1KQ87</accession>
<dbReference type="AlphaFoldDB" id="A0A1Y1KQ87"/>
<organism evidence="3">
    <name type="scientific">Photinus pyralis</name>
    <name type="common">Common eastern firefly</name>
    <name type="synonym">Lampyris pyralis</name>
    <dbReference type="NCBI Taxonomy" id="7054"/>
    <lineage>
        <taxon>Eukaryota</taxon>
        <taxon>Metazoa</taxon>
        <taxon>Ecdysozoa</taxon>
        <taxon>Arthropoda</taxon>
        <taxon>Hexapoda</taxon>
        <taxon>Insecta</taxon>
        <taxon>Pterygota</taxon>
        <taxon>Neoptera</taxon>
        <taxon>Endopterygota</taxon>
        <taxon>Coleoptera</taxon>
        <taxon>Polyphaga</taxon>
        <taxon>Elateriformia</taxon>
        <taxon>Elateroidea</taxon>
        <taxon>Lampyridae</taxon>
        <taxon>Lampyrinae</taxon>
        <taxon>Photinus</taxon>
    </lineage>
</organism>
<feature type="region of interest" description="Disordered" evidence="2">
    <location>
        <begin position="560"/>
        <end position="603"/>
    </location>
</feature>
<feature type="coiled-coil region" evidence="1">
    <location>
        <begin position="357"/>
        <end position="395"/>
    </location>
</feature>
<feature type="region of interest" description="Disordered" evidence="2">
    <location>
        <begin position="268"/>
        <end position="297"/>
    </location>
</feature>
<evidence type="ECO:0008006" key="4">
    <source>
        <dbReference type="Google" id="ProtNLM"/>
    </source>
</evidence>
<feature type="region of interest" description="Disordered" evidence="2">
    <location>
        <begin position="618"/>
        <end position="643"/>
    </location>
</feature>
<feature type="region of interest" description="Disordered" evidence="2">
    <location>
        <begin position="1"/>
        <end position="25"/>
    </location>
</feature>
<protein>
    <recommendedName>
        <fullName evidence="4">Capon-like protein</fullName>
    </recommendedName>
</protein>
<sequence length="724" mass="80693">MTNRVQMRNAAKTRHPSLEMPDPEVVKKKHQDMLSRAKSKFFNISDALRTNKLLNGESDQSHRKSRTQATLDYFFKPCPGKNERNHILANARVQESPKRGSCLYKQNSVGSYPIRVEISAADVLDNLSSMRPSSLPPDKCDELRETAALALERPRKKLSFREPEISGYATQTRKTSFKKPNGVHDLKRSISASNGLLRSANSWDDFDLEVDHQRKSQAMRVVRTVGQAFEVCHKLSINAPEPEPPDQDEQDTLTQDLVSDRVSDIVSDKPKKDYLSETTSDRNSLPAEEHMLLDDLNGTESLRTVKTQIEKHSPPPSSNSSKKQQLISGETFISPLGDAFLTSGSGSGTTLFSSGSALTAQHEIQLLKEQLDQQNQQTQAAVAQLQLIREQLAAEQGARVEAQARTHQLLVQNKELLDHIAALVAHLQGGEKTSAQSHTGPHVAMPQHQQSQGSGDGYVLECPDSSQLEQNSVYQQLGIQPQGLIENRMVTSCLPSSPLRTTFNPSGQVFNFAYPPPPEPSFETQLLQRLQSLSGYTPPYPFNYPTLMQQNLYNPALMNSTYQLQPPPQKKFSHSPLMQPYTHSGSPVLERRVSPARSSADYQLQQDQMNHNQLQVNQSAQRLSPGSQTQPPTSPTVQRREPQYIKPLSQLGTLTTTDVQGRVRVIVPVPSGSREDDTGNLLASLRIGDEFRPSITRSTSEKVPNRSELMSQVQRTAWARHTTK</sequence>
<dbReference type="EMBL" id="GEZM01076885">
    <property type="protein sequence ID" value="JAV63572.1"/>
    <property type="molecule type" value="Transcribed_RNA"/>
</dbReference>
<proteinExistence type="predicted"/>
<dbReference type="PANTHER" id="PTHR11232">
    <property type="entry name" value="PHOSPHOTYROSINE INTERACTION DOMAIN-CONTAINING FAMILY MEMBER"/>
    <property type="match status" value="1"/>
</dbReference>
<feature type="region of interest" description="Disordered" evidence="2">
    <location>
        <begin position="431"/>
        <end position="459"/>
    </location>
</feature>
<reference evidence="3" key="1">
    <citation type="journal article" date="2016" name="Sci. Rep.">
        <title>Molecular characterization of firefly nuptial gifts: a multi-omics approach sheds light on postcopulatory sexual selection.</title>
        <authorList>
            <person name="Al-Wathiqui N."/>
            <person name="Fallon T.R."/>
            <person name="South A."/>
            <person name="Weng J.K."/>
            <person name="Lewis S.M."/>
        </authorList>
    </citation>
    <scope>NUCLEOTIDE SEQUENCE</scope>
</reference>
<dbReference type="GO" id="GO:0050998">
    <property type="term" value="F:nitric-oxide synthase binding"/>
    <property type="evidence" value="ECO:0007669"/>
    <property type="project" value="TreeGrafter"/>
</dbReference>
<dbReference type="InterPro" id="IPR011993">
    <property type="entry name" value="PH-like_dom_sf"/>
</dbReference>
<evidence type="ECO:0000256" key="1">
    <source>
        <dbReference type="SAM" id="Coils"/>
    </source>
</evidence>
<evidence type="ECO:0000256" key="2">
    <source>
        <dbReference type="SAM" id="MobiDB-lite"/>
    </source>
</evidence>